<dbReference type="SUPFAM" id="SSF52540">
    <property type="entry name" value="P-loop containing nucleoside triphosphate hydrolases"/>
    <property type="match status" value="1"/>
</dbReference>
<proteinExistence type="predicted"/>
<dbReference type="InterPro" id="IPR002078">
    <property type="entry name" value="Sigma_54_int"/>
</dbReference>
<dbReference type="Pfam" id="PF13487">
    <property type="entry name" value="HD_5"/>
    <property type="match status" value="1"/>
</dbReference>
<dbReference type="GO" id="GO:0006355">
    <property type="term" value="P:regulation of DNA-templated transcription"/>
    <property type="evidence" value="ECO:0007669"/>
    <property type="project" value="InterPro"/>
</dbReference>
<name>A0A942A4G5_9BACT</name>
<dbReference type="SUPFAM" id="SSF109604">
    <property type="entry name" value="HD-domain/PDEase-like"/>
    <property type="match status" value="1"/>
</dbReference>
<dbReference type="Pfam" id="PF00158">
    <property type="entry name" value="Sigma54_activat"/>
    <property type="match status" value="1"/>
</dbReference>
<evidence type="ECO:0000256" key="2">
    <source>
        <dbReference type="ARBA" id="ARBA00022840"/>
    </source>
</evidence>
<dbReference type="InterPro" id="IPR025662">
    <property type="entry name" value="Sigma_54_int_dom_ATP-bd_1"/>
</dbReference>
<evidence type="ECO:0000256" key="1">
    <source>
        <dbReference type="ARBA" id="ARBA00022741"/>
    </source>
</evidence>
<dbReference type="CDD" id="cd00009">
    <property type="entry name" value="AAA"/>
    <property type="match status" value="1"/>
</dbReference>
<dbReference type="Proteomes" id="UP000722750">
    <property type="component" value="Unassembled WGS sequence"/>
</dbReference>
<dbReference type="InterPro" id="IPR003607">
    <property type="entry name" value="HD/PDEase_dom"/>
</dbReference>
<evidence type="ECO:0000259" key="4">
    <source>
        <dbReference type="PROSITE" id="PS51832"/>
    </source>
</evidence>
<dbReference type="PROSITE" id="PS51832">
    <property type="entry name" value="HD_GYP"/>
    <property type="match status" value="1"/>
</dbReference>
<dbReference type="PROSITE" id="PS00675">
    <property type="entry name" value="SIGMA54_INTERACT_1"/>
    <property type="match status" value="1"/>
</dbReference>
<dbReference type="SMART" id="SM00382">
    <property type="entry name" value="AAA"/>
    <property type="match status" value="1"/>
</dbReference>
<organism evidence="5 6">
    <name type="scientific">Candidatus Scalindua arabica</name>
    <dbReference type="NCBI Taxonomy" id="1127984"/>
    <lineage>
        <taxon>Bacteria</taxon>
        <taxon>Pseudomonadati</taxon>
        <taxon>Planctomycetota</taxon>
        <taxon>Candidatus Brocadiia</taxon>
        <taxon>Candidatus Brocadiales</taxon>
        <taxon>Candidatus Scalinduaceae</taxon>
        <taxon>Candidatus Scalindua</taxon>
    </lineage>
</organism>
<keyword evidence="1" id="KW-0547">Nucleotide-binding</keyword>
<reference evidence="5" key="1">
    <citation type="journal article" date="2021" name="ISME J.">
        <title>Fine-scale metabolic discontinuity in a stratified prokaryote microbiome of a Red Sea deep halocline.</title>
        <authorList>
            <person name="Michoud G."/>
            <person name="Ngugi D.K."/>
            <person name="Barozzi A."/>
            <person name="Merlino G."/>
            <person name="Calleja M.L."/>
            <person name="Delgado-Huertas A."/>
            <person name="Moran X.A.G."/>
            <person name="Daffonchio D."/>
        </authorList>
    </citation>
    <scope>NUCLEOTIDE SEQUENCE</scope>
    <source>
        <strain evidence="5">SuakinDeep_MAG55_1</strain>
    </source>
</reference>
<dbReference type="FunFam" id="3.40.50.300:FF:000006">
    <property type="entry name" value="DNA-binding transcriptional regulator NtrC"/>
    <property type="match status" value="1"/>
</dbReference>
<evidence type="ECO:0000313" key="6">
    <source>
        <dbReference type="Proteomes" id="UP000722750"/>
    </source>
</evidence>
<dbReference type="EMBL" id="JAANXD010000043">
    <property type="protein sequence ID" value="MBS1257972.1"/>
    <property type="molecule type" value="Genomic_DNA"/>
</dbReference>
<accession>A0A942A4G5</accession>
<evidence type="ECO:0000313" key="5">
    <source>
        <dbReference type="EMBL" id="MBS1257972.1"/>
    </source>
</evidence>
<dbReference type="Gene3D" id="3.40.50.300">
    <property type="entry name" value="P-loop containing nucleotide triphosphate hydrolases"/>
    <property type="match status" value="1"/>
</dbReference>
<protein>
    <submittedName>
        <fullName evidence="5">Anaerobic nitric oxide reductase transcription regulator NorR</fullName>
    </submittedName>
</protein>
<gene>
    <name evidence="5" type="ORF">MAG551_01025</name>
</gene>
<evidence type="ECO:0000259" key="3">
    <source>
        <dbReference type="PROSITE" id="PS50045"/>
    </source>
</evidence>
<dbReference type="InterPro" id="IPR037522">
    <property type="entry name" value="HD_GYP_dom"/>
</dbReference>
<dbReference type="PANTHER" id="PTHR32071">
    <property type="entry name" value="TRANSCRIPTIONAL REGULATORY PROTEIN"/>
    <property type="match status" value="1"/>
</dbReference>
<dbReference type="InterPro" id="IPR027417">
    <property type="entry name" value="P-loop_NTPase"/>
</dbReference>
<dbReference type="AlphaFoldDB" id="A0A942A4G5"/>
<dbReference type="InterPro" id="IPR003593">
    <property type="entry name" value="AAA+_ATPase"/>
</dbReference>
<keyword evidence="2" id="KW-0067">ATP-binding</keyword>
<comment type="caution">
    <text evidence="5">The sequence shown here is derived from an EMBL/GenBank/DDBJ whole genome shotgun (WGS) entry which is preliminary data.</text>
</comment>
<dbReference type="GO" id="GO:0005524">
    <property type="term" value="F:ATP binding"/>
    <property type="evidence" value="ECO:0007669"/>
    <property type="project" value="UniProtKB-KW"/>
</dbReference>
<dbReference type="CDD" id="cd00077">
    <property type="entry name" value="HDc"/>
    <property type="match status" value="1"/>
</dbReference>
<feature type="domain" description="Sigma-54 factor interaction" evidence="3">
    <location>
        <begin position="24"/>
        <end position="240"/>
    </location>
</feature>
<feature type="domain" description="HD-GYP" evidence="4">
    <location>
        <begin position="137"/>
        <end position="344"/>
    </location>
</feature>
<dbReference type="Gene3D" id="1.10.3210.10">
    <property type="entry name" value="Hypothetical protein af1432"/>
    <property type="match status" value="1"/>
</dbReference>
<dbReference type="PROSITE" id="PS50045">
    <property type="entry name" value="SIGMA54_INTERACT_4"/>
    <property type="match status" value="1"/>
</dbReference>
<sequence length="346" mass="39335">MEKTKPSDIRNTLRLREEPELWRIIGSSKEIKDVLAKIQTVLESDVPVVIQGETGTGKELVVKAIHYRGPRSKQPLCTINCAAIPENLLESELMGHEKGAFTGAIQQQIGKLERANLGTLFLDEVTEMSLAMQAKILRVIEEQVFERVGGNKLIKTNARIISATNKELLDEVHSKNFREDLYYRLNVFRIHIPPLRERKDDIPELVSVFINRFGILSGKKINKLTDEEFKTIKSHVVKGSKILELMSRLRTLMPSVRHHHERYDGRGYPDGLKGDEIHLVARIISIADTYDAMTTSRVYRKGLPKEVAYKEIEKGAGTQFDPKLALAFVDFMKKNTETTSTETNQK</sequence>